<dbReference type="PANTHER" id="PTHR43537">
    <property type="entry name" value="TRANSCRIPTIONAL REGULATOR, GNTR FAMILY"/>
    <property type="match status" value="1"/>
</dbReference>
<dbReference type="PROSITE" id="PS50949">
    <property type="entry name" value="HTH_GNTR"/>
    <property type="match status" value="1"/>
</dbReference>
<dbReference type="SUPFAM" id="SSF46785">
    <property type="entry name" value="Winged helix' DNA-binding domain"/>
    <property type="match status" value="1"/>
</dbReference>
<dbReference type="Pfam" id="PF07729">
    <property type="entry name" value="FCD"/>
    <property type="match status" value="1"/>
</dbReference>
<keyword evidence="3" id="KW-0804">Transcription</keyword>
<dbReference type="GO" id="GO:0003677">
    <property type="term" value="F:DNA binding"/>
    <property type="evidence" value="ECO:0007669"/>
    <property type="project" value="UniProtKB-KW"/>
</dbReference>
<reference evidence="5" key="1">
    <citation type="submission" date="2019-08" db="EMBL/GenBank/DDBJ databases">
        <authorList>
            <person name="Kucharzyk K."/>
            <person name="Murdoch R.W."/>
            <person name="Higgins S."/>
            <person name="Loffler F."/>
        </authorList>
    </citation>
    <scope>NUCLEOTIDE SEQUENCE</scope>
</reference>
<dbReference type="AlphaFoldDB" id="A0A645DH29"/>
<evidence type="ECO:0000256" key="1">
    <source>
        <dbReference type="ARBA" id="ARBA00023015"/>
    </source>
</evidence>
<dbReference type="InterPro" id="IPR008920">
    <property type="entry name" value="TF_FadR/GntR_C"/>
</dbReference>
<dbReference type="Gene3D" id="1.10.10.10">
    <property type="entry name" value="Winged helix-like DNA-binding domain superfamily/Winged helix DNA-binding domain"/>
    <property type="match status" value="1"/>
</dbReference>
<evidence type="ECO:0000256" key="3">
    <source>
        <dbReference type="ARBA" id="ARBA00023163"/>
    </source>
</evidence>
<dbReference type="Gene3D" id="1.20.120.530">
    <property type="entry name" value="GntR ligand-binding domain-like"/>
    <property type="match status" value="1"/>
</dbReference>
<evidence type="ECO:0000259" key="4">
    <source>
        <dbReference type="PROSITE" id="PS50949"/>
    </source>
</evidence>
<dbReference type="Pfam" id="PF00392">
    <property type="entry name" value="GntR"/>
    <property type="match status" value="1"/>
</dbReference>
<dbReference type="CDD" id="cd07377">
    <property type="entry name" value="WHTH_GntR"/>
    <property type="match status" value="1"/>
</dbReference>
<comment type="caution">
    <text evidence="5">The sequence shown here is derived from an EMBL/GenBank/DDBJ whole genome shotgun (WGS) entry which is preliminary data.</text>
</comment>
<sequence>MAEKKGASDRAFQKIINLVLSHELKPGDRIYETNLVDELHMSRTPIREALSRLVSTGFLEKTSGQKGYVVPLLSPDDMEQVYYSRIVIEGKAARRAAQNADQKATEDLVRLNEEEKRKYQANAKDEYAALNEKFHMAIAEMSGNTYLYRYIQQLFWRSNLYVFFFMSFYNLKQPESNGTETDIRLSYKEHEKIIEAILAKDGFAAEKAMQEHLITAYNSMLNPQSKPVRGHSLLPDNVIK</sequence>
<evidence type="ECO:0000313" key="5">
    <source>
        <dbReference type="EMBL" id="MPM88774.1"/>
    </source>
</evidence>
<dbReference type="SUPFAM" id="SSF48008">
    <property type="entry name" value="GntR ligand-binding domain-like"/>
    <property type="match status" value="1"/>
</dbReference>
<dbReference type="PANTHER" id="PTHR43537:SF45">
    <property type="entry name" value="GNTR FAMILY REGULATORY PROTEIN"/>
    <property type="match status" value="1"/>
</dbReference>
<evidence type="ECO:0000256" key="2">
    <source>
        <dbReference type="ARBA" id="ARBA00023125"/>
    </source>
</evidence>
<keyword evidence="1" id="KW-0805">Transcription regulation</keyword>
<dbReference type="SMART" id="SM00345">
    <property type="entry name" value="HTH_GNTR"/>
    <property type="match status" value="1"/>
</dbReference>
<dbReference type="InterPro" id="IPR000524">
    <property type="entry name" value="Tscrpt_reg_HTH_GntR"/>
</dbReference>
<dbReference type="InterPro" id="IPR036388">
    <property type="entry name" value="WH-like_DNA-bd_sf"/>
</dbReference>
<dbReference type="GO" id="GO:0003700">
    <property type="term" value="F:DNA-binding transcription factor activity"/>
    <property type="evidence" value="ECO:0007669"/>
    <property type="project" value="InterPro"/>
</dbReference>
<organism evidence="5">
    <name type="scientific">bioreactor metagenome</name>
    <dbReference type="NCBI Taxonomy" id="1076179"/>
    <lineage>
        <taxon>unclassified sequences</taxon>
        <taxon>metagenomes</taxon>
        <taxon>ecological metagenomes</taxon>
    </lineage>
</organism>
<feature type="domain" description="HTH gntR-type" evidence="4">
    <location>
        <begin position="5"/>
        <end position="73"/>
    </location>
</feature>
<proteinExistence type="predicted"/>
<dbReference type="SMART" id="SM00895">
    <property type="entry name" value="FCD"/>
    <property type="match status" value="1"/>
</dbReference>
<dbReference type="EMBL" id="VSSQ01036325">
    <property type="protein sequence ID" value="MPM88774.1"/>
    <property type="molecule type" value="Genomic_DNA"/>
</dbReference>
<dbReference type="InterPro" id="IPR036390">
    <property type="entry name" value="WH_DNA-bd_sf"/>
</dbReference>
<accession>A0A645DH29</accession>
<dbReference type="InterPro" id="IPR011711">
    <property type="entry name" value="GntR_C"/>
</dbReference>
<gene>
    <name evidence="5" type="primary">lutR_37</name>
    <name evidence="5" type="ORF">SDC9_135878</name>
</gene>
<keyword evidence="2" id="KW-0238">DNA-binding</keyword>
<name>A0A645DH29_9ZZZZ</name>
<protein>
    <submittedName>
        <fullName evidence="5">HTH-type transcriptional regulator LutR</fullName>
    </submittedName>
</protein>